<dbReference type="Gene3D" id="1.20.1530.20">
    <property type="match status" value="1"/>
</dbReference>
<feature type="transmembrane region" description="Helical" evidence="1">
    <location>
        <begin position="158"/>
        <end position="179"/>
    </location>
</feature>
<accession>A0ABW2UN66</accession>
<evidence type="ECO:0008006" key="4">
    <source>
        <dbReference type="Google" id="ProtNLM"/>
    </source>
</evidence>
<dbReference type="RefSeq" id="WP_377403246.1">
    <property type="nucleotide sequence ID" value="NZ_JBHTFQ010000005.1"/>
</dbReference>
<feature type="transmembrane region" description="Helical" evidence="1">
    <location>
        <begin position="65"/>
        <end position="91"/>
    </location>
</feature>
<feature type="transmembrane region" description="Helical" evidence="1">
    <location>
        <begin position="191"/>
        <end position="214"/>
    </location>
</feature>
<sequence length="312" mass="31772">MITGLLGWTARQGRYALVAGLLAGALLPGLAEALRFAVAPLIVALLFLAVLRLGPDGLRTGAVRLPAACALTILLQLVLPLAAAAAFALAGVLEHPLARGTVLVLAAAPITGSANLALLMGAEPVAALRQLVLGTALLPLTVVPVFAVMPGFGGVGDVVLAALRLLAIISLAAGAALLLHRVMRFQPAARVLGAIDGLSAILLALVVIGLMSAIGPALHEAPLRLALTLGACFAINLPLQLLVCQLAARRDPKAAPALGIVAGNRNAALFLSILPAATADELMLFIGCFQIPMYLTPLMLGGWYRRAAARGG</sequence>
<feature type="transmembrane region" description="Helical" evidence="1">
    <location>
        <begin position="97"/>
        <end position="119"/>
    </location>
</feature>
<protein>
    <recommendedName>
        <fullName evidence="4">Bile acid:sodium symporter</fullName>
    </recommendedName>
</protein>
<dbReference type="Proteomes" id="UP001596516">
    <property type="component" value="Unassembled WGS sequence"/>
</dbReference>
<feature type="transmembrane region" description="Helical" evidence="1">
    <location>
        <begin position="255"/>
        <end position="276"/>
    </location>
</feature>
<proteinExistence type="predicted"/>
<dbReference type="EMBL" id="JBHTFQ010000005">
    <property type="protein sequence ID" value="MFC7704677.1"/>
    <property type="molecule type" value="Genomic_DNA"/>
</dbReference>
<gene>
    <name evidence="2" type="ORF">ACFQXB_10780</name>
</gene>
<feature type="transmembrane region" description="Helical" evidence="1">
    <location>
        <begin position="131"/>
        <end position="152"/>
    </location>
</feature>
<feature type="transmembrane region" description="Helical" evidence="1">
    <location>
        <begin position="226"/>
        <end position="248"/>
    </location>
</feature>
<feature type="transmembrane region" description="Helical" evidence="1">
    <location>
        <begin position="282"/>
        <end position="304"/>
    </location>
</feature>
<reference evidence="3" key="1">
    <citation type="journal article" date="2019" name="Int. J. Syst. Evol. Microbiol.">
        <title>The Global Catalogue of Microorganisms (GCM) 10K type strain sequencing project: providing services to taxonomists for standard genome sequencing and annotation.</title>
        <authorList>
            <consortium name="The Broad Institute Genomics Platform"/>
            <consortium name="The Broad Institute Genome Sequencing Center for Infectious Disease"/>
            <person name="Wu L."/>
            <person name="Ma J."/>
        </authorList>
    </citation>
    <scope>NUCLEOTIDE SEQUENCE [LARGE SCALE GENOMIC DNA]</scope>
    <source>
        <strain evidence="3">CGMCC 1.12750</strain>
    </source>
</reference>
<evidence type="ECO:0000256" key="1">
    <source>
        <dbReference type="SAM" id="Phobius"/>
    </source>
</evidence>
<keyword evidence="1" id="KW-1133">Transmembrane helix</keyword>
<dbReference type="InterPro" id="IPR038770">
    <property type="entry name" value="Na+/solute_symporter_sf"/>
</dbReference>
<feature type="transmembrane region" description="Helical" evidence="1">
    <location>
        <begin position="36"/>
        <end position="53"/>
    </location>
</feature>
<organism evidence="2 3">
    <name type="scientific">Plastorhodobacter daqingensis</name>
    <dbReference type="NCBI Taxonomy" id="1387281"/>
    <lineage>
        <taxon>Bacteria</taxon>
        <taxon>Pseudomonadati</taxon>
        <taxon>Pseudomonadota</taxon>
        <taxon>Alphaproteobacteria</taxon>
        <taxon>Rhodobacterales</taxon>
        <taxon>Paracoccaceae</taxon>
        <taxon>Plastorhodobacter</taxon>
    </lineage>
</organism>
<keyword evidence="1" id="KW-0472">Membrane</keyword>
<name>A0ABW2UN66_9RHOB</name>
<feature type="transmembrane region" description="Helical" evidence="1">
    <location>
        <begin position="12"/>
        <end position="30"/>
    </location>
</feature>
<evidence type="ECO:0000313" key="2">
    <source>
        <dbReference type="EMBL" id="MFC7704677.1"/>
    </source>
</evidence>
<evidence type="ECO:0000313" key="3">
    <source>
        <dbReference type="Proteomes" id="UP001596516"/>
    </source>
</evidence>
<keyword evidence="3" id="KW-1185">Reference proteome</keyword>
<comment type="caution">
    <text evidence="2">The sequence shown here is derived from an EMBL/GenBank/DDBJ whole genome shotgun (WGS) entry which is preliminary data.</text>
</comment>
<keyword evidence="1" id="KW-0812">Transmembrane</keyword>